<evidence type="ECO:0000256" key="1">
    <source>
        <dbReference type="ARBA" id="ARBA00022490"/>
    </source>
</evidence>
<dbReference type="AlphaFoldDB" id="A0A1G5RTS7"/>
<evidence type="ECO:0000313" key="10">
    <source>
        <dbReference type="Proteomes" id="UP000199428"/>
    </source>
</evidence>
<dbReference type="Pfam" id="PF02601">
    <property type="entry name" value="Exonuc_VII_L"/>
    <property type="match status" value="1"/>
</dbReference>
<proteinExistence type="inferred from homology"/>
<evidence type="ECO:0000256" key="4">
    <source>
        <dbReference type="ARBA" id="ARBA00022839"/>
    </source>
</evidence>
<name>A0A1G5RTS7_PSEXY</name>
<comment type="similarity">
    <text evidence="5 6">Belongs to the XseA family.</text>
</comment>
<dbReference type="InterPro" id="IPR025824">
    <property type="entry name" value="OB-fold_nuc-bd_dom"/>
</dbReference>
<evidence type="ECO:0000259" key="8">
    <source>
        <dbReference type="Pfam" id="PF13742"/>
    </source>
</evidence>
<comment type="subcellular location">
    <subcellularLocation>
        <location evidence="5 6">Cytoplasm</location>
    </subcellularLocation>
</comment>
<sequence length="406" mass="45258">MNKNVYSVSQVNTYIERMFSDDFMLGNLSLSGEVSNCKYNHTGHIYFTLKDEGAAISCVMFAGKRARGLKFQMKDGDQVVVTGYVGVYKPYGTYQVYANEIELQGVGDLYQRFEALKEELAESGMFDSMYKKPLPTHAMRIGVVTAPTGAAVHDIIRVSKTRNPFVQIILYPAQVQGEGAAPSIISGIQCLDEMGLDVIIVGRGGGSIEDLWAFNEEEVARAIFRANTPIISAVGHETDVTIADFVADRRAATPSQAAELANFVYQDFANQITRYSDKLERNLDFRLQAYQERLNGYRQRLQLLRTENKIKANEERLSNISIRLQNLIQVKLDRYENRLVALSGRLDGLSPAKKLAAGFGYITDQTGNRVDSIEQISVGDSINIRIKDGELTGQVTDRRLYGSEKG</sequence>
<comment type="subunit">
    <text evidence="5">Heterooligomer composed of large and small subunits.</text>
</comment>
<dbReference type="Proteomes" id="UP000199428">
    <property type="component" value="Unassembled WGS sequence"/>
</dbReference>
<dbReference type="EC" id="3.1.11.6" evidence="5"/>
<dbReference type="Gene3D" id="2.40.50.1010">
    <property type="match status" value="1"/>
</dbReference>
<dbReference type="GO" id="GO:0005737">
    <property type="term" value="C:cytoplasm"/>
    <property type="evidence" value="ECO:0007669"/>
    <property type="project" value="UniProtKB-SubCell"/>
</dbReference>
<evidence type="ECO:0000313" key="9">
    <source>
        <dbReference type="EMBL" id="SCZ77483.1"/>
    </source>
</evidence>
<evidence type="ECO:0000259" key="7">
    <source>
        <dbReference type="Pfam" id="PF02601"/>
    </source>
</evidence>
<evidence type="ECO:0000256" key="5">
    <source>
        <dbReference type="HAMAP-Rule" id="MF_00378"/>
    </source>
</evidence>
<dbReference type="RefSeq" id="WP_090161444.1">
    <property type="nucleotide sequence ID" value="NZ_FMWK01000003.1"/>
</dbReference>
<dbReference type="EMBL" id="FMWK01000003">
    <property type="protein sequence ID" value="SCZ77483.1"/>
    <property type="molecule type" value="Genomic_DNA"/>
</dbReference>
<gene>
    <name evidence="5" type="primary">xseA</name>
    <name evidence="9" type="ORF">SAMN02910350_00803</name>
</gene>
<reference evidence="9 10" key="1">
    <citation type="submission" date="2016-10" db="EMBL/GenBank/DDBJ databases">
        <authorList>
            <person name="de Groot N.N."/>
        </authorList>
    </citation>
    <scope>NUCLEOTIDE SEQUENCE [LARGE SCALE GENOMIC DNA]</scope>
    <source>
        <strain evidence="9 10">DSM 10317</strain>
    </source>
</reference>
<organism evidence="9 10">
    <name type="scientific">Pseudobutyrivibrio xylanivorans</name>
    <dbReference type="NCBI Taxonomy" id="185007"/>
    <lineage>
        <taxon>Bacteria</taxon>
        <taxon>Bacillati</taxon>
        <taxon>Bacillota</taxon>
        <taxon>Clostridia</taxon>
        <taxon>Lachnospirales</taxon>
        <taxon>Lachnospiraceae</taxon>
        <taxon>Pseudobutyrivibrio</taxon>
    </lineage>
</organism>
<feature type="domain" description="Exonuclease VII large subunit C-terminal" evidence="7">
    <location>
        <begin position="125"/>
        <end position="326"/>
    </location>
</feature>
<dbReference type="GO" id="GO:0003676">
    <property type="term" value="F:nucleic acid binding"/>
    <property type="evidence" value="ECO:0007669"/>
    <property type="project" value="InterPro"/>
</dbReference>
<dbReference type="InterPro" id="IPR003753">
    <property type="entry name" value="Exonuc_VII_L"/>
</dbReference>
<dbReference type="PANTHER" id="PTHR30008">
    <property type="entry name" value="EXODEOXYRIBONUCLEASE 7 LARGE SUBUNIT"/>
    <property type="match status" value="1"/>
</dbReference>
<dbReference type="HAMAP" id="MF_00378">
    <property type="entry name" value="Exonuc_7_L"/>
    <property type="match status" value="1"/>
</dbReference>
<protein>
    <recommendedName>
        <fullName evidence="5">Exodeoxyribonuclease 7 large subunit</fullName>
        <ecNumber evidence="5">3.1.11.6</ecNumber>
    </recommendedName>
    <alternativeName>
        <fullName evidence="5">Exodeoxyribonuclease VII large subunit</fullName>
        <shortName evidence="5">Exonuclease VII large subunit</shortName>
    </alternativeName>
</protein>
<comment type="catalytic activity">
    <reaction evidence="5 6">
        <text>Exonucleolytic cleavage in either 5'- to 3'- or 3'- to 5'-direction to yield nucleoside 5'-phosphates.</text>
        <dbReference type="EC" id="3.1.11.6"/>
    </reaction>
</comment>
<evidence type="ECO:0000256" key="2">
    <source>
        <dbReference type="ARBA" id="ARBA00022722"/>
    </source>
</evidence>
<dbReference type="GO" id="GO:0006308">
    <property type="term" value="P:DNA catabolic process"/>
    <property type="evidence" value="ECO:0007669"/>
    <property type="project" value="UniProtKB-UniRule"/>
</dbReference>
<keyword evidence="1 5" id="KW-0963">Cytoplasm</keyword>
<dbReference type="GO" id="GO:0008855">
    <property type="term" value="F:exodeoxyribonuclease VII activity"/>
    <property type="evidence" value="ECO:0007669"/>
    <property type="project" value="UniProtKB-UniRule"/>
</dbReference>
<evidence type="ECO:0000256" key="3">
    <source>
        <dbReference type="ARBA" id="ARBA00022801"/>
    </source>
</evidence>
<dbReference type="GO" id="GO:0009318">
    <property type="term" value="C:exodeoxyribonuclease VII complex"/>
    <property type="evidence" value="ECO:0007669"/>
    <property type="project" value="UniProtKB-UniRule"/>
</dbReference>
<dbReference type="InterPro" id="IPR020579">
    <property type="entry name" value="Exonuc_VII_lsu_C"/>
</dbReference>
<comment type="function">
    <text evidence="5">Bidirectionally degrades single-stranded DNA into large acid-insoluble oligonucleotides, which are then degraded further into small acid-soluble oligonucleotides.</text>
</comment>
<dbReference type="Pfam" id="PF13742">
    <property type="entry name" value="tRNA_anti_2"/>
    <property type="match status" value="1"/>
</dbReference>
<accession>A0A1G5RTS7</accession>
<dbReference type="PANTHER" id="PTHR30008:SF0">
    <property type="entry name" value="EXODEOXYRIBONUCLEASE 7 LARGE SUBUNIT"/>
    <property type="match status" value="1"/>
</dbReference>
<feature type="domain" description="OB-fold nucleic acid binding" evidence="8">
    <location>
        <begin position="6"/>
        <end position="102"/>
    </location>
</feature>
<dbReference type="NCBIfam" id="TIGR00237">
    <property type="entry name" value="xseA"/>
    <property type="match status" value="1"/>
</dbReference>
<evidence type="ECO:0000256" key="6">
    <source>
        <dbReference type="RuleBase" id="RU004355"/>
    </source>
</evidence>
<dbReference type="CDD" id="cd04489">
    <property type="entry name" value="ExoVII_LU_OBF"/>
    <property type="match status" value="1"/>
</dbReference>
<keyword evidence="3 5" id="KW-0378">Hydrolase</keyword>
<keyword evidence="2 5" id="KW-0540">Nuclease</keyword>
<keyword evidence="4 5" id="KW-0269">Exonuclease</keyword>